<gene>
    <name evidence="25" type="ORF">Pmani_038444</name>
</gene>
<evidence type="ECO:0000256" key="8">
    <source>
        <dbReference type="ARBA" id="ARBA00022645"/>
    </source>
</evidence>
<sequence length="714" mass="75725">MALLVWLVGVVLTVALSVEPSEGTYIIQARNSSSPASASVSLGGDGGVAVEEEPQHQYGNEVMREEQLLLQHDHELPVTSGAGGGYRRRKKTNNNNNNNNNNYYNNNSNNNNRSTMTTTRTSSRKTPTNVTDTDSNIPSTHHIPSSSSSSSSSSSFSSSSSSRHHTSAPSSCPLPPGVREEIRGYQKTVDQIVEFVVHGAHKGRAYDTLAHLVDDFGPRVTGTGVLEEAVDHMLDKSISEGLENVHTEDVIVPRWVRNEESAWMLEPRVKKLSLLGLGGSVSTPPGGITAQVLVVKDFEDLARHASQAVGKIVVYNPGWVSYPATVQYRSHGASRASKVGAVAALVRSVTPFSLNTPHTGQQAYDDSVAKIPVACITVEDAAMMERLQRRGVSIEVRLEMSAQSYPDVTSRNTITEVLGWQQPDEVVVVSGHLDSWDVGQGAMDDGGGAIISWEAGVVLKKLGLRPRRTLRTILWTGEEQGLHGGLQYFAHHQHESDRFQLIMESDSGTFTPQGIGFFGTEEGLCAMKEIVNLLHSINASLVTKNVNGGPDIGVWKKKGVPLGSLLNANDKYFYYHHSQADTLTIEDPHTLDLCLALWSSVAYVAADMSYRLPHAPPSQYRRVVVSGSGPSSGGSGRSGGGGGSGSEEDMVVVGGESVGVGSSGSGGDGGSVDGSGSDGGSVDGGDINGGSDSGDGDGGRGGDGESVVGNYERY</sequence>
<dbReference type="Pfam" id="PF04389">
    <property type="entry name" value="Peptidase_M28"/>
    <property type="match status" value="1"/>
</dbReference>
<organism evidence="25 26">
    <name type="scientific">Petrolisthes manimaculis</name>
    <dbReference type="NCBI Taxonomy" id="1843537"/>
    <lineage>
        <taxon>Eukaryota</taxon>
        <taxon>Metazoa</taxon>
        <taxon>Ecdysozoa</taxon>
        <taxon>Arthropoda</taxon>
        <taxon>Crustacea</taxon>
        <taxon>Multicrustacea</taxon>
        <taxon>Malacostraca</taxon>
        <taxon>Eumalacostraca</taxon>
        <taxon>Eucarida</taxon>
        <taxon>Decapoda</taxon>
        <taxon>Pleocyemata</taxon>
        <taxon>Anomura</taxon>
        <taxon>Galatheoidea</taxon>
        <taxon>Porcellanidae</taxon>
        <taxon>Petrolisthes</taxon>
    </lineage>
</organism>
<evidence type="ECO:0000256" key="14">
    <source>
        <dbReference type="ARBA" id="ARBA00022833"/>
    </source>
</evidence>
<evidence type="ECO:0000256" key="1">
    <source>
        <dbReference type="ARBA" id="ARBA00004240"/>
    </source>
</evidence>
<feature type="compositionally biased region" description="Low complexity" evidence="22">
    <location>
        <begin position="705"/>
        <end position="714"/>
    </location>
</feature>
<keyword evidence="11 23" id="KW-0732">Signal</keyword>
<dbReference type="AlphaFoldDB" id="A0AAE1TK88"/>
<comment type="caution">
    <text evidence="25">The sequence shown here is derived from an EMBL/GenBank/DDBJ whole genome shotgun (WGS) entry which is preliminary data.</text>
</comment>
<feature type="signal peptide" evidence="23">
    <location>
        <begin position="1"/>
        <end position="17"/>
    </location>
</feature>
<dbReference type="InterPro" id="IPR007484">
    <property type="entry name" value="Peptidase_M28"/>
</dbReference>
<keyword evidence="9" id="KW-0645">Protease</keyword>
<dbReference type="GO" id="GO:0006508">
    <property type="term" value="P:proteolysis"/>
    <property type="evidence" value="ECO:0007669"/>
    <property type="project" value="UniProtKB-KW"/>
</dbReference>
<dbReference type="PANTHER" id="PTHR12053:SF3">
    <property type="entry name" value="CARBOXYPEPTIDASE Q"/>
    <property type="match status" value="1"/>
</dbReference>
<evidence type="ECO:0000256" key="19">
    <source>
        <dbReference type="ARBA" id="ARBA00023228"/>
    </source>
</evidence>
<dbReference type="SUPFAM" id="SSF53187">
    <property type="entry name" value="Zn-dependent exopeptidases"/>
    <property type="match status" value="1"/>
</dbReference>
<comment type="similarity">
    <text evidence="5">Belongs to the peptidase M28 family.</text>
</comment>
<evidence type="ECO:0000256" key="9">
    <source>
        <dbReference type="ARBA" id="ARBA00022670"/>
    </source>
</evidence>
<evidence type="ECO:0000313" key="26">
    <source>
        <dbReference type="Proteomes" id="UP001292094"/>
    </source>
</evidence>
<dbReference type="GO" id="GO:0005783">
    <property type="term" value="C:endoplasmic reticulum"/>
    <property type="evidence" value="ECO:0007669"/>
    <property type="project" value="UniProtKB-SubCell"/>
</dbReference>
<dbReference type="Proteomes" id="UP001292094">
    <property type="component" value="Unassembled WGS sequence"/>
</dbReference>
<evidence type="ECO:0000313" key="25">
    <source>
        <dbReference type="EMBL" id="KAK4288528.1"/>
    </source>
</evidence>
<keyword evidence="12" id="KW-0378">Hydrolase</keyword>
<feature type="compositionally biased region" description="Low complexity" evidence="22">
    <location>
        <begin position="93"/>
        <end position="171"/>
    </location>
</feature>
<dbReference type="GO" id="GO:0043171">
    <property type="term" value="P:peptide catabolic process"/>
    <property type="evidence" value="ECO:0007669"/>
    <property type="project" value="TreeGrafter"/>
</dbReference>
<keyword evidence="15" id="KW-0333">Golgi apparatus</keyword>
<dbReference type="EMBL" id="JAWZYT010006263">
    <property type="protein sequence ID" value="KAK4288528.1"/>
    <property type="molecule type" value="Genomic_DNA"/>
</dbReference>
<dbReference type="GO" id="GO:0070573">
    <property type="term" value="F:metallodipeptidase activity"/>
    <property type="evidence" value="ECO:0007669"/>
    <property type="project" value="InterPro"/>
</dbReference>
<feature type="domain" description="Peptidase M28" evidence="24">
    <location>
        <begin position="414"/>
        <end position="599"/>
    </location>
</feature>
<keyword evidence="18" id="KW-0325">Glycoprotein</keyword>
<dbReference type="Gene3D" id="3.50.30.30">
    <property type="match status" value="1"/>
</dbReference>
<dbReference type="GO" id="GO:0005615">
    <property type="term" value="C:extracellular space"/>
    <property type="evidence" value="ECO:0007669"/>
    <property type="project" value="TreeGrafter"/>
</dbReference>
<evidence type="ECO:0000256" key="12">
    <source>
        <dbReference type="ARBA" id="ARBA00022801"/>
    </source>
</evidence>
<evidence type="ECO:0000256" key="18">
    <source>
        <dbReference type="ARBA" id="ARBA00023180"/>
    </source>
</evidence>
<dbReference type="CDD" id="cd03883">
    <property type="entry name" value="M28_Pgcp_like"/>
    <property type="match status" value="1"/>
</dbReference>
<evidence type="ECO:0000256" key="3">
    <source>
        <dbReference type="ARBA" id="ARBA00004555"/>
    </source>
</evidence>
<keyword evidence="13" id="KW-0256">Endoplasmic reticulum</keyword>
<reference evidence="25" key="1">
    <citation type="submission" date="2023-11" db="EMBL/GenBank/DDBJ databases">
        <title>Genome assemblies of two species of porcelain crab, Petrolisthes cinctipes and Petrolisthes manimaculis (Anomura: Porcellanidae).</title>
        <authorList>
            <person name="Angst P."/>
        </authorList>
    </citation>
    <scope>NUCLEOTIDE SEQUENCE</scope>
    <source>
        <strain evidence="25">PB745_02</strain>
        <tissue evidence="25">Gill</tissue>
    </source>
</reference>
<dbReference type="GO" id="GO:0005764">
    <property type="term" value="C:lysosome"/>
    <property type="evidence" value="ECO:0007669"/>
    <property type="project" value="UniProtKB-SubCell"/>
</dbReference>
<feature type="region of interest" description="Disordered" evidence="22">
    <location>
        <begin position="76"/>
        <end position="178"/>
    </location>
</feature>
<comment type="subcellular location">
    <subcellularLocation>
        <location evidence="1">Endoplasmic reticulum</location>
    </subcellularLocation>
    <subcellularLocation>
        <location evidence="3">Golgi apparatus</location>
    </subcellularLocation>
    <subcellularLocation>
        <location evidence="2">Lysosome</location>
    </subcellularLocation>
    <subcellularLocation>
        <location evidence="4">Secreted</location>
    </subcellularLocation>
</comment>
<evidence type="ECO:0000256" key="7">
    <source>
        <dbReference type="ARBA" id="ARBA00022525"/>
    </source>
</evidence>
<keyword evidence="7" id="KW-0964">Secreted</keyword>
<evidence type="ECO:0000256" key="17">
    <source>
        <dbReference type="ARBA" id="ARBA00023145"/>
    </source>
</evidence>
<name>A0AAE1TK88_9EUCA</name>
<accession>A0AAE1TK88</accession>
<feature type="compositionally biased region" description="Gly residues" evidence="22">
    <location>
        <begin position="630"/>
        <end position="645"/>
    </location>
</feature>
<comment type="subunit">
    <text evidence="20">Homodimer. The monomeric form is inactive while the homodimer is active.</text>
</comment>
<evidence type="ECO:0000256" key="10">
    <source>
        <dbReference type="ARBA" id="ARBA00022723"/>
    </source>
</evidence>
<dbReference type="Gene3D" id="3.40.630.10">
    <property type="entry name" value="Zn peptidases"/>
    <property type="match status" value="1"/>
</dbReference>
<feature type="compositionally biased region" description="Gly residues" evidence="22">
    <location>
        <begin position="656"/>
        <end position="693"/>
    </location>
</feature>
<evidence type="ECO:0000256" key="5">
    <source>
        <dbReference type="ARBA" id="ARBA00010918"/>
    </source>
</evidence>
<evidence type="ECO:0000256" key="21">
    <source>
        <dbReference type="ARBA" id="ARBA00033328"/>
    </source>
</evidence>
<dbReference type="GO" id="GO:0004180">
    <property type="term" value="F:carboxypeptidase activity"/>
    <property type="evidence" value="ECO:0007669"/>
    <property type="project" value="UniProtKB-KW"/>
</dbReference>
<dbReference type="FunFam" id="3.40.630.10:FF:000036">
    <property type="entry name" value="Carboxypeptidase Q"/>
    <property type="match status" value="1"/>
</dbReference>
<evidence type="ECO:0000256" key="23">
    <source>
        <dbReference type="SAM" id="SignalP"/>
    </source>
</evidence>
<evidence type="ECO:0000256" key="16">
    <source>
        <dbReference type="ARBA" id="ARBA00023049"/>
    </source>
</evidence>
<dbReference type="PANTHER" id="PTHR12053">
    <property type="entry name" value="PROTEASE FAMILY M28 PLASMA GLUTAMATE CARBOXYPEPTIDASE-RELATED"/>
    <property type="match status" value="1"/>
</dbReference>
<evidence type="ECO:0000256" key="4">
    <source>
        <dbReference type="ARBA" id="ARBA00004613"/>
    </source>
</evidence>
<evidence type="ECO:0000256" key="22">
    <source>
        <dbReference type="SAM" id="MobiDB-lite"/>
    </source>
</evidence>
<dbReference type="FunFam" id="3.50.30.30:FF:000009">
    <property type="entry name" value="Carboxypeptidase Q"/>
    <property type="match status" value="1"/>
</dbReference>
<keyword evidence="8" id="KW-0121">Carboxypeptidase</keyword>
<feature type="chain" id="PRO_5042134042" description="Carboxypeptidase Q" evidence="23">
    <location>
        <begin position="18"/>
        <end position="714"/>
    </location>
</feature>
<dbReference type="InterPro" id="IPR039866">
    <property type="entry name" value="CPQ"/>
</dbReference>
<keyword evidence="16" id="KW-0482">Metalloprotease</keyword>
<evidence type="ECO:0000256" key="11">
    <source>
        <dbReference type="ARBA" id="ARBA00022729"/>
    </source>
</evidence>
<evidence type="ECO:0000259" key="24">
    <source>
        <dbReference type="Pfam" id="PF04389"/>
    </source>
</evidence>
<evidence type="ECO:0000256" key="13">
    <source>
        <dbReference type="ARBA" id="ARBA00022824"/>
    </source>
</evidence>
<keyword evidence="26" id="KW-1185">Reference proteome</keyword>
<evidence type="ECO:0000256" key="2">
    <source>
        <dbReference type="ARBA" id="ARBA00004371"/>
    </source>
</evidence>
<proteinExistence type="inferred from homology"/>
<dbReference type="GO" id="GO:0046872">
    <property type="term" value="F:metal ion binding"/>
    <property type="evidence" value="ECO:0007669"/>
    <property type="project" value="UniProtKB-KW"/>
</dbReference>
<feature type="region of interest" description="Disordered" evidence="22">
    <location>
        <begin position="621"/>
        <end position="714"/>
    </location>
</feature>
<dbReference type="GO" id="GO:0005794">
    <property type="term" value="C:Golgi apparatus"/>
    <property type="evidence" value="ECO:0007669"/>
    <property type="project" value="UniProtKB-SubCell"/>
</dbReference>
<keyword evidence="17" id="KW-0865">Zymogen</keyword>
<keyword evidence="19" id="KW-0458">Lysosome</keyword>
<evidence type="ECO:0000256" key="20">
    <source>
        <dbReference type="ARBA" id="ARBA00025833"/>
    </source>
</evidence>
<keyword evidence="14" id="KW-0862">Zinc</keyword>
<protein>
    <recommendedName>
        <fullName evidence="6">Carboxypeptidase Q</fullName>
    </recommendedName>
    <alternativeName>
        <fullName evidence="21">Plasma glutamate carboxypeptidase</fullName>
    </alternativeName>
</protein>
<evidence type="ECO:0000256" key="6">
    <source>
        <dbReference type="ARBA" id="ARBA00014116"/>
    </source>
</evidence>
<keyword evidence="10" id="KW-0479">Metal-binding</keyword>
<evidence type="ECO:0000256" key="15">
    <source>
        <dbReference type="ARBA" id="ARBA00023034"/>
    </source>
</evidence>